<gene>
    <name evidence="1" type="ORF">E3N88_30597</name>
</gene>
<organism evidence="1 2">
    <name type="scientific">Mikania micrantha</name>
    <name type="common">bitter vine</name>
    <dbReference type="NCBI Taxonomy" id="192012"/>
    <lineage>
        <taxon>Eukaryota</taxon>
        <taxon>Viridiplantae</taxon>
        <taxon>Streptophyta</taxon>
        <taxon>Embryophyta</taxon>
        <taxon>Tracheophyta</taxon>
        <taxon>Spermatophyta</taxon>
        <taxon>Magnoliopsida</taxon>
        <taxon>eudicotyledons</taxon>
        <taxon>Gunneridae</taxon>
        <taxon>Pentapetalae</taxon>
        <taxon>asterids</taxon>
        <taxon>campanulids</taxon>
        <taxon>Asterales</taxon>
        <taxon>Asteraceae</taxon>
        <taxon>Asteroideae</taxon>
        <taxon>Heliantheae alliance</taxon>
        <taxon>Eupatorieae</taxon>
        <taxon>Mikania</taxon>
    </lineage>
</organism>
<dbReference type="EMBL" id="SZYD01000015">
    <property type="protein sequence ID" value="KAD3641373.1"/>
    <property type="molecule type" value="Genomic_DNA"/>
</dbReference>
<protein>
    <submittedName>
        <fullName evidence="1">Uncharacterized protein</fullName>
    </submittedName>
</protein>
<evidence type="ECO:0000313" key="1">
    <source>
        <dbReference type="EMBL" id="KAD3641373.1"/>
    </source>
</evidence>
<dbReference type="Proteomes" id="UP000326396">
    <property type="component" value="Linkage Group LG5"/>
</dbReference>
<reference evidence="1 2" key="1">
    <citation type="submission" date="2019-05" db="EMBL/GenBank/DDBJ databases">
        <title>Mikania micrantha, genome provides insights into the molecular mechanism of rapid growth.</title>
        <authorList>
            <person name="Liu B."/>
        </authorList>
    </citation>
    <scope>NUCLEOTIDE SEQUENCE [LARGE SCALE GENOMIC DNA]</scope>
    <source>
        <strain evidence="1">NLD-2019</strain>
        <tissue evidence="1">Leaf</tissue>
    </source>
</reference>
<proteinExistence type="predicted"/>
<sequence length="271" mass="31335">MQHKELKIKQLKKPSELCEISKRFWIAKPKSVFQKPSETITGETIGLISKGKTKRPEDCLLKLKPYAKNWAEPQSEAQNQRKLLEKDVMGDVKDLNYEYYHYKKNNKKTVYANSFSRHDKTMKEALVKAVAMTAKMSKDVHSKKEKNGSEQTILILNQSQRNYNQVSFSEPGSLYRYYHIKANSSPISAAETGAYRDAAQRTENKAAEEAVRAMRNLQTVLDCKAQICLSKTIRDNYWGDHWLDIKRQNQEARRLLIKTEALCKELGRTTI</sequence>
<comment type="caution">
    <text evidence="1">The sequence shown here is derived from an EMBL/GenBank/DDBJ whole genome shotgun (WGS) entry which is preliminary data.</text>
</comment>
<keyword evidence="2" id="KW-1185">Reference proteome</keyword>
<accession>A0A5N6MMI9</accession>
<evidence type="ECO:0000313" key="2">
    <source>
        <dbReference type="Proteomes" id="UP000326396"/>
    </source>
</evidence>
<dbReference type="AlphaFoldDB" id="A0A5N6MMI9"/>
<name>A0A5N6MMI9_9ASTR</name>